<feature type="compositionally biased region" description="Basic and acidic residues" evidence="4">
    <location>
        <begin position="229"/>
        <end position="257"/>
    </location>
</feature>
<dbReference type="SUPFAM" id="SSF143113">
    <property type="entry name" value="NAP-like"/>
    <property type="match status" value="1"/>
</dbReference>
<dbReference type="HOGENOM" id="CLU_051687_4_0_1"/>
<sequence length="257" mass="29870">SKAKVGKMELDSKPHASEKVQQEIIELADEVQNEIDRLNEKAAEEILKIEQKYNNLRKPFFEKRSELMTKIPKFWVTTFVCHPQVSSLLGKRDIDALHYLTRVEVTEFEDNKSAYRIDFYFDKNPYFKNEVLSKEFHLDENGDESTKSTEIKWKFGRDLTKRSIPKLSKASKKRKRPEPESFFTWFTDHPDAGPDELGELIKEDIWPNPLHYFLAPELDDDEGDGDDEDKNKGVEGDDERKGGKVVEGEDDKKNPDG</sequence>
<dbReference type="InParanoid" id="H0XMK9"/>
<dbReference type="Pfam" id="PF00956">
    <property type="entry name" value="NAP"/>
    <property type="match status" value="1"/>
</dbReference>
<reference evidence="5" key="2">
    <citation type="submission" date="2025-08" db="UniProtKB">
        <authorList>
            <consortium name="Ensembl"/>
        </authorList>
    </citation>
    <scope>IDENTIFICATION</scope>
</reference>
<dbReference type="Proteomes" id="UP000005225">
    <property type="component" value="Unassembled WGS sequence"/>
</dbReference>
<dbReference type="PANTHER" id="PTHR11875">
    <property type="entry name" value="TESTIS-SPECIFIC Y-ENCODED PROTEIN"/>
    <property type="match status" value="1"/>
</dbReference>
<evidence type="ECO:0000313" key="6">
    <source>
        <dbReference type="Proteomes" id="UP000005225"/>
    </source>
</evidence>
<dbReference type="EMBL" id="AAQR03085493">
    <property type="status" value="NOT_ANNOTATED_CDS"/>
    <property type="molecule type" value="Genomic_DNA"/>
</dbReference>
<dbReference type="Ensembl" id="ENSOGAT00000033022.1">
    <property type="protein sequence ID" value="ENSOGAP00000017350.1"/>
    <property type="gene ID" value="ENSOGAG00000031862.1"/>
</dbReference>
<reference evidence="6" key="1">
    <citation type="submission" date="2011-03" db="EMBL/GenBank/DDBJ databases">
        <title>Version 3 of the genome sequence of Otolemur garnettii (Bushbaby).</title>
        <authorList>
            <consortium name="The Broad Institute Genome Sequencing Platform"/>
            <person name="Di Palma F."/>
            <person name="Johnson J."/>
            <person name="Lander E.S."/>
            <person name="Lindblad-Toh K."/>
            <person name="Jaffe D.B."/>
            <person name="Gnerre S."/>
            <person name="MacCallum I."/>
            <person name="Przybylski D."/>
            <person name="Ribeiro F.J."/>
            <person name="Burton J.N."/>
            <person name="Walker B.J."/>
            <person name="Sharpe T."/>
            <person name="Hall G."/>
        </authorList>
    </citation>
    <scope>NUCLEOTIDE SEQUENCE [LARGE SCALE GENOMIC DNA]</scope>
</reference>
<dbReference type="Gene3D" id="1.20.5.1500">
    <property type="match status" value="1"/>
</dbReference>
<evidence type="ECO:0000256" key="3">
    <source>
        <dbReference type="SAM" id="Coils"/>
    </source>
</evidence>
<protein>
    <recommendedName>
        <fullName evidence="7">SET nuclear proto-oncogene</fullName>
    </recommendedName>
</protein>
<evidence type="ECO:0000256" key="2">
    <source>
        <dbReference type="RuleBase" id="RU003876"/>
    </source>
</evidence>
<evidence type="ECO:0000256" key="1">
    <source>
        <dbReference type="ARBA" id="ARBA00009947"/>
    </source>
</evidence>
<dbReference type="InterPro" id="IPR002164">
    <property type="entry name" value="NAP_family"/>
</dbReference>
<dbReference type="AlphaFoldDB" id="H0XMK9"/>
<dbReference type="GO" id="GO:0006334">
    <property type="term" value="P:nucleosome assembly"/>
    <property type="evidence" value="ECO:0007669"/>
    <property type="project" value="InterPro"/>
</dbReference>
<dbReference type="GO" id="GO:0005634">
    <property type="term" value="C:nucleus"/>
    <property type="evidence" value="ECO:0007669"/>
    <property type="project" value="InterPro"/>
</dbReference>
<dbReference type="STRING" id="30611.ENSOGAP00000017350"/>
<feature type="region of interest" description="Disordered" evidence="4">
    <location>
        <begin position="212"/>
        <end position="257"/>
    </location>
</feature>
<dbReference type="GeneTree" id="ENSGT00940000153877"/>
<proteinExistence type="inferred from homology"/>
<dbReference type="Gene3D" id="3.30.1120.90">
    <property type="entry name" value="Nucleosome assembly protein"/>
    <property type="match status" value="1"/>
</dbReference>
<reference evidence="5" key="3">
    <citation type="submission" date="2025-09" db="UniProtKB">
        <authorList>
            <consortium name="Ensembl"/>
        </authorList>
    </citation>
    <scope>IDENTIFICATION</scope>
</reference>
<dbReference type="InterPro" id="IPR037231">
    <property type="entry name" value="NAP-like_sf"/>
</dbReference>
<keyword evidence="6" id="KW-1185">Reference proteome</keyword>
<keyword evidence="3" id="KW-0175">Coiled coil</keyword>
<dbReference type="FunFam" id="3.30.1120.90:FF:000002">
    <property type="entry name" value="Testis-specific Y-encoded-like protein 2"/>
    <property type="match status" value="1"/>
</dbReference>
<accession>H0XMK9</accession>
<feature type="compositionally biased region" description="Acidic residues" evidence="4">
    <location>
        <begin position="217"/>
        <end position="228"/>
    </location>
</feature>
<evidence type="ECO:0000256" key="4">
    <source>
        <dbReference type="SAM" id="MobiDB-lite"/>
    </source>
</evidence>
<evidence type="ECO:0000313" key="5">
    <source>
        <dbReference type="Ensembl" id="ENSOGAP00000017350.1"/>
    </source>
</evidence>
<comment type="similarity">
    <text evidence="1 2">Belongs to the nucleosome assembly protein (NAP) family.</text>
</comment>
<evidence type="ECO:0008006" key="7">
    <source>
        <dbReference type="Google" id="ProtNLM"/>
    </source>
</evidence>
<dbReference type="eggNOG" id="KOG1508">
    <property type="taxonomic scope" value="Eukaryota"/>
</dbReference>
<name>H0XMK9_OTOGA</name>
<organism evidence="5 6">
    <name type="scientific">Otolemur garnettii</name>
    <name type="common">Small-eared galago</name>
    <name type="synonym">Garnett's greater bushbaby</name>
    <dbReference type="NCBI Taxonomy" id="30611"/>
    <lineage>
        <taxon>Eukaryota</taxon>
        <taxon>Metazoa</taxon>
        <taxon>Chordata</taxon>
        <taxon>Craniata</taxon>
        <taxon>Vertebrata</taxon>
        <taxon>Euteleostomi</taxon>
        <taxon>Mammalia</taxon>
        <taxon>Eutheria</taxon>
        <taxon>Euarchontoglires</taxon>
        <taxon>Primates</taxon>
        <taxon>Strepsirrhini</taxon>
        <taxon>Lorisiformes</taxon>
        <taxon>Galagidae</taxon>
        <taxon>Otolemur</taxon>
    </lineage>
</organism>
<feature type="coiled-coil region" evidence="3">
    <location>
        <begin position="17"/>
        <end position="55"/>
    </location>
</feature>